<dbReference type="PANTHER" id="PTHR43133">
    <property type="entry name" value="RNA POLYMERASE ECF-TYPE SIGMA FACTO"/>
    <property type="match status" value="1"/>
</dbReference>
<accession>A0A6M4IX86</accession>
<dbReference type="InterPro" id="IPR039425">
    <property type="entry name" value="RNA_pol_sigma-70-like"/>
</dbReference>
<keyword evidence="1" id="KW-0805">Transcription regulation</keyword>
<dbReference type="EMBL" id="CP053085">
    <property type="protein sequence ID" value="QJR37512.1"/>
    <property type="molecule type" value="Genomic_DNA"/>
</dbReference>
<dbReference type="InterPro" id="IPR011517">
    <property type="entry name" value="RNA_pol_sigma70_ECF-like"/>
</dbReference>
<dbReference type="NCBIfam" id="TIGR02999">
    <property type="entry name" value="Sig-70_X6"/>
    <property type="match status" value="1"/>
</dbReference>
<dbReference type="InterPro" id="IPR036388">
    <property type="entry name" value="WH-like_DNA-bd_sf"/>
</dbReference>
<evidence type="ECO:0000313" key="6">
    <source>
        <dbReference type="Proteomes" id="UP000500938"/>
    </source>
</evidence>
<dbReference type="KEGG" id="ggr:HKW67_19335"/>
<evidence type="ECO:0000256" key="2">
    <source>
        <dbReference type="ARBA" id="ARBA00023082"/>
    </source>
</evidence>
<name>A0A6M4IX86_9BACT</name>
<dbReference type="NCBIfam" id="TIGR02937">
    <property type="entry name" value="sigma70-ECF"/>
    <property type="match status" value="1"/>
</dbReference>
<dbReference type="RefSeq" id="WP_171226947.1">
    <property type="nucleotide sequence ID" value="NZ_CP053085.1"/>
</dbReference>
<keyword evidence="6" id="KW-1185">Reference proteome</keyword>
<sequence>MDSPIPTPSAHEALPDLFTATYEALRRVAHRHLRQETTGHTLNTTGLVHEAYLELAALEHIRWPSRAYVLSAASQAMRRILIDYAVARRAQKRGSGVVAVPLDDAVALAVSRSDDLLALDEALERLGARNARTARVVECRFYGGMSVDETAEALELSTATVKREWAVARAFLNRELLP</sequence>
<dbReference type="InterPro" id="IPR013324">
    <property type="entry name" value="RNA_pol_sigma_r3/r4-like"/>
</dbReference>
<dbReference type="GO" id="GO:0016987">
    <property type="term" value="F:sigma factor activity"/>
    <property type="evidence" value="ECO:0007669"/>
    <property type="project" value="UniProtKB-KW"/>
</dbReference>
<dbReference type="GO" id="GO:0006352">
    <property type="term" value="P:DNA-templated transcription initiation"/>
    <property type="evidence" value="ECO:0007669"/>
    <property type="project" value="InterPro"/>
</dbReference>
<evidence type="ECO:0000313" key="5">
    <source>
        <dbReference type="EMBL" id="QJR37512.1"/>
    </source>
</evidence>
<evidence type="ECO:0000256" key="1">
    <source>
        <dbReference type="ARBA" id="ARBA00023015"/>
    </source>
</evidence>
<dbReference type="InterPro" id="IPR014284">
    <property type="entry name" value="RNA_pol_sigma-70_dom"/>
</dbReference>
<gene>
    <name evidence="5" type="ORF">HKW67_19335</name>
</gene>
<organism evidence="5 6">
    <name type="scientific">Gemmatimonas groenlandica</name>
    <dbReference type="NCBI Taxonomy" id="2732249"/>
    <lineage>
        <taxon>Bacteria</taxon>
        <taxon>Pseudomonadati</taxon>
        <taxon>Gemmatimonadota</taxon>
        <taxon>Gemmatimonadia</taxon>
        <taxon>Gemmatimonadales</taxon>
        <taxon>Gemmatimonadaceae</taxon>
        <taxon>Gemmatimonas</taxon>
    </lineage>
</organism>
<dbReference type="AlphaFoldDB" id="A0A6M4IX86"/>
<feature type="domain" description="RNA polymerase sigma-70 ECF-like HTH" evidence="4">
    <location>
        <begin position="12"/>
        <end position="176"/>
    </location>
</feature>
<dbReference type="Pfam" id="PF07638">
    <property type="entry name" value="Sigma70_ECF"/>
    <property type="match status" value="1"/>
</dbReference>
<proteinExistence type="predicted"/>
<keyword evidence="3" id="KW-0804">Transcription</keyword>
<dbReference type="PANTHER" id="PTHR43133:SF39">
    <property type="entry name" value="SIMILAR TO RNA POLYMERASE SIGMA-E FACTOR"/>
    <property type="match status" value="1"/>
</dbReference>
<reference evidence="5 6" key="1">
    <citation type="submission" date="2020-05" db="EMBL/GenBank/DDBJ databases">
        <title>Complete genome sequence of Gemmatimonas greenlandica TET16.</title>
        <authorList>
            <person name="Zeng Y."/>
        </authorList>
    </citation>
    <scope>NUCLEOTIDE SEQUENCE [LARGE SCALE GENOMIC DNA]</scope>
    <source>
        <strain evidence="5 6">TET16</strain>
    </source>
</reference>
<dbReference type="Proteomes" id="UP000500938">
    <property type="component" value="Chromosome"/>
</dbReference>
<keyword evidence="2" id="KW-0731">Sigma factor</keyword>
<protein>
    <submittedName>
        <fullName evidence="5">Sigma-70 family RNA polymerase sigma factor</fullName>
    </submittedName>
</protein>
<evidence type="ECO:0000256" key="3">
    <source>
        <dbReference type="ARBA" id="ARBA00023163"/>
    </source>
</evidence>
<dbReference type="SUPFAM" id="SSF88659">
    <property type="entry name" value="Sigma3 and sigma4 domains of RNA polymerase sigma factors"/>
    <property type="match status" value="1"/>
</dbReference>
<evidence type="ECO:0000259" key="4">
    <source>
        <dbReference type="Pfam" id="PF07638"/>
    </source>
</evidence>
<dbReference type="Gene3D" id="1.10.10.10">
    <property type="entry name" value="Winged helix-like DNA-binding domain superfamily/Winged helix DNA-binding domain"/>
    <property type="match status" value="1"/>
</dbReference>
<dbReference type="InterPro" id="IPR053812">
    <property type="entry name" value="HTH_Sigma70_ECF-like"/>
</dbReference>